<dbReference type="GO" id="GO:0055085">
    <property type="term" value="P:transmembrane transport"/>
    <property type="evidence" value="ECO:0007669"/>
    <property type="project" value="InterPro"/>
</dbReference>
<evidence type="ECO:0000256" key="7">
    <source>
        <dbReference type="SAM" id="MobiDB-lite"/>
    </source>
</evidence>
<dbReference type="EMBL" id="AYKF01000069">
    <property type="protein sequence ID" value="ROO31723.1"/>
    <property type="molecule type" value="Genomic_DNA"/>
</dbReference>
<dbReference type="Gene3D" id="2.40.30.170">
    <property type="match status" value="1"/>
</dbReference>
<evidence type="ECO:0000256" key="6">
    <source>
        <dbReference type="SAM" id="Coils"/>
    </source>
</evidence>
<keyword evidence="6" id="KW-0175">Coiled coil</keyword>
<feature type="domain" description="CusB-like beta-barrel" evidence="11">
    <location>
        <begin position="277"/>
        <end position="318"/>
    </location>
</feature>
<keyword evidence="3 8" id="KW-0812">Transmembrane</keyword>
<gene>
    <name evidence="12" type="ORF">SAHL_06255</name>
</gene>
<name>A0A423Q0E9_9GAMM</name>
<dbReference type="SUPFAM" id="SSF111369">
    <property type="entry name" value="HlyD-like secretion proteins"/>
    <property type="match status" value="2"/>
</dbReference>
<evidence type="ECO:0000256" key="2">
    <source>
        <dbReference type="ARBA" id="ARBA00009477"/>
    </source>
</evidence>
<dbReference type="Proteomes" id="UP000285123">
    <property type="component" value="Unassembled WGS sequence"/>
</dbReference>
<dbReference type="InterPro" id="IPR058792">
    <property type="entry name" value="Beta-barrel_RND_2"/>
</dbReference>
<dbReference type="Pfam" id="PF25917">
    <property type="entry name" value="BSH_RND"/>
    <property type="match status" value="1"/>
</dbReference>
<evidence type="ECO:0000256" key="1">
    <source>
        <dbReference type="ARBA" id="ARBA00004167"/>
    </source>
</evidence>
<dbReference type="InterPro" id="IPR058624">
    <property type="entry name" value="MdtA-like_HH"/>
</dbReference>
<dbReference type="InterPro" id="IPR058625">
    <property type="entry name" value="MdtA-like_BSH"/>
</dbReference>
<comment type="similarity">
    <text evidence="2">Belongs to the membrane fusion protein (MFP) (TC 8.A.1) family.</text>
</comment>
<dbReference type="OrthoDB" id="9811754at2"/>
<dbReference type="Pfam" id="PF25876">
    <property type="entry name" value="HH_MFP_RND"/>
    <property type="match status" value="1"/>
</dbReference>
<organism evidence="12 13">
    <name type="scientific">Salinisphaera orenii YIM 95161</name>
    <dbReference type="NCBI Taxonomy" id="1051139"/>
    <lineage>
        <taxon>Bacteria</taxon>
        <taxon>Pseudomonadati</taxon>
        <taxon>Pseudomonadota</taxon>
        <taxon>Gammaproteobacteria</taxon>
        <taxon>Salinisphaerales</taxon>
        <taxon>Salinisphaeraceae</taxon>
        <taxon>Salinisphaera</taxon>
    </lineage>
</organism>
<feature type="region of interest" description="Disordered" evidence="7">
    <location>
        <begin position="1"/>
        <end position="27"/>
    </location>
</feature>
<comment type="caution">
    <text evidence="12">The sequence shown here is derived from an EMBL/GenBank/DDBJ whole genome shotgun (WGS) entry which is preliminary data.</text>
</comment>
<accession>A0A423Q0E9</accession>
<dbReference type="InterPro" id="IPR050739">
    <property type="entry name" value="MFP"/>
</dbReference>
<sequence length="394" mass="41868">MSDTAPETADTHDSPHTAPPPSGNGGGKGRRVAIIAALLALLCALGALAYWFLTHDQESTDDAFVKADIVQVAPRVTGTVDQVFVRDNQHVEAGDPLFTLDPADYQAALLRAEANLEAARASYDASQKQLSVTRQTGDADIERAEAALETARAEADRASADAQRYRALYAKREVSRQQLDQADTTATSARARVREAKARLAQARAAPDQIALRESQASTAKARIAQARAEVEQARLNLSYTEIRAPQAGTIAEKSVLAGSHLGAGQAALAVVADDPWVVANFKETQLSRMRVGQPVDIEVDALPDHPLHGRVESFQPGTGVTFSLLPPQNATGNYVKIVQRVPVKIVFDDPGAVDDLGLAPGMSVVPTVDVGARPEPIERPRPATATADASSRS</sequence>
<proteinExistence type="inferred from homology"/>
<feature type="transmembrane region" description="Helical" evidence="8">
    <location>
        <begin position="32"/>
        <end position="53"/>
    </location>
</feature>
<evidence type="ECO:0000256" key="8">
    <source>
        <dbReference type="SAM" id="Phobius"/>
    </source>
</evidence>
<dbReference type="Pfam" id="PF25954">
    <property type="entry name" value="Beta-barrel_RND_2"/>
    <property type="match status" value="1"/>
</dbReference>
<evidence type="ECO:0000256" key="3">
    <source>
        <dbReference type="ARBA" id="ARBA00022692"/>
    </source>
</evidence>
<dbReference type="PRINTS" id="PR01490">
    <property type="entry name" value="RTXTOXIND"/>
</dbReference>
<dbReference type="PANTHER" id="PTHR30386:SF26">
    <property type="entry name" value="TRANSPORT PROTEIN COMB"/>
    <property type="match status" value="1"/>
</dbReference>
<dbReference type="Gene3D" id="2.40.50.100">
    <property type="match status" value="1"/>
</dbReference>
<keyword evidence="5 8" id="KW-0472">Membrane</keyword>
<feature type="domain" description="Multidrug resistance protein MdtA-like barrel-sandwich hybrid" evidence="10">
    <location>
        <begin position="69"/>
        <end position="272"/>
    </location>
</feature>
<feature type="region of interest" description="Disordered" evidence="7">
    <location>
        <begin position="373"/>
        <end position="394"/>
    </location>
</feature>
<feature type="domain" description="Multidrug resistance protein MdtA-like alpha-helical hairpin" evidence="9">
    <location>
        <begin position="142"/>
        <end position="204"/>
    </location>
</feature>
<evidence type="ECO:0000313" key="12">
    <source>
        <dbReference type="EMBL" id="ROO31723.1"/>
    </source>
</evidence>
<evidence type="ECO:0000259" key="11">
    <source>
        <dbReference type="Pfam" id="PF25954"/>
    </source>
</evidence>
<feature type="coiled-coil region" evidence="6">
    <location>
        <begin position="109"/>
        <end position="244"/>
    </location>
</feature>
<evidence type="ECO:0000256" key="5">
    <source>
        <dbReference type="ARBA" id="ARBA00023136"/>
    </source>
</evidence>
<dbReference type="AlphaFoldDB" id="A0A423Q0E9"/>
<keyword evidence="4 8" id="KW-1133">Transmembrane helix</keyword>
<dbReference type="RefSeq" id="WP_123590547.1">
    <property type="nucleotide sequence ID" value="NZ_AYKF01000069.1"/>
</dbReference>
<protein>
    <submittedName>
        <fullName evidence="12">Uncharacterized protein</fullName>
    </submittedName>
</protein>
<dbReference type="PANTHER" id="PTHR30386">
    <property type="entry name" value="MEMBRANE FUSION SUBUNIT OF EMRAB-TOLC MULTIDRUG EFFLUX PUMP"/>
    <property type="match status" value="1"/>
</dbReference>
<dbReference type="GO" id="GO:0016020">
    <property type="term" value="C:membrane"/>
    <property type="evidence" value="ECO:0007669"/>
    <property type="project" value="UniProtKB-SubCell"/>
</dbReference>
<evidence type="ECO:0000313" key="13">
    <source>
        <dbReference type="Proteomes" id="UP000285123"/>
    </source>
</evidence>
<comment type="subcellular location">
    <subcellularLocation>
        <location evidence="1">Membrane</location>
        <topology evidence="1">Single-pass membrane protein</topology>
    </subcellularLocation>
</comment>
<dbReference type="Gene3D" id="1.10.287.470">
    <property type="entry name" value="Helix hairpin bin"/>
    <property type="match status" value="1"/>
</dbReference>
<reference evidence="12 13" key="1">
    <citation type="submission" date="2013-10" db="EMBL/GenBank/DDBJ databases">
        <title>Salinisphaera halophila YIM 95161 Genome Sequencing.</title>
        <authorList>
            <person name="Lai Q."/>
            <person name="Li C."/>
            <person name="Shao Z."/>
        </authorList>
    </citation>
    <scope>NUCLEOTIDE SEQUENCE [LARGE SCALE GENOMIC DNA]</scope>
    <source>
        <strain evidence="12 13">YIM 95161</strain>
    </source>
</reference>
<evidence type="ECO:0000256" key="4">
    <source>
        <dbReference type="ARBA" id="ARBA00022989"/>
    </source>
</evidence>
<evidence type="ECO:0000259" key="10">
    <source>
        <dbReference type="Pfam" id="PF25917"/>
    </source>
</evidence>
<evidence type="ECO:0000259" key="9">
    <source>
        <dbReference type="Pfam" id="PF25876"/>
    </source>
</evidence>